<keyword evidence="2" id="KW-0489">Methyltransferase</keyword>
<feature type="signal peptide" evidence="1">
    <location>
        <begin position="1"/>
        <end position="22"/>
    </location>
</feature>
<dbReference type="Proteomes" id="UP000057938">
    <property type="component" value="Chromosome"/>
</dbReference>
<dbReference type="KEGG" id="aep:AMC99_02228"/>
<sequence>MKRLVFAAAAALPMLAASPAMAEDHNSHMAAGTDHAARHALMQAAAAEWRGDDRARDQHRHPVETLMFFGVKPGMTVVDYFASPGWYAKILVPYLGEEGTYIGAIKTLSFASEKARATQDAFAKTFPRDLGAEMDAAGVTGRARFLGLNTNAIPEEMKGTADRVLVFRMMHNMKRWNLAHEELGNIRSLLKDDGMLGIVQHRAKDDAPYDYANGDNGYLRQDDVIKLVEAHGFKLVGMSEINANPRDTADHDGGVWQIPPIWSSKDEAKKAIGESDRMTLLFKKAG</sequence>
<proteinExistence type="predicted"/>
<gene>
    <name evidence="2" type="ORF">AMC99_02228</name>
</gene>
<dbReference type="EMBL" id="CP012669">
    <property type="protein sequence ID" value="ALE17505.1"/>
    <property type="molecule type" value="Genomic_DNA"/>
</dbReference>
<feature type="chain" id="PRO_5005798464" evidence="1">
    <location>
        <begin position="23"/>
        <end position="286"/>
    </location>
</feature>
<protein>
    <submittedName>
        <fullName evidence="2">Putative methyltransferase</fullName>
    </submittedName>
</protein>
<keyword evidence="2" id="KW-0808">Transferase</keyword>
<dbReference type="STRING" id="361183.AMC99_02228"/>
<dbReference type="GO" id="GO:0008168">
    <property type="term" value="F:methyltransferase activity"/>
    <property type="evidence" value="ECO:0007669"/>
    <property type="project" value="UniProtKB-KW"/>
</dbReference>
<evidence type="ECO:0000313" key="3">
    <source>
        <dbReference type="Proteomes" id="UP000057938"/>
    </source>
</evidence>
<dbReference type="SUPFAM" id="SSF53335">
    <property type="entry name" value="S-adenosyl-L-methionine-dependent methyltransferases"/>
    <property type="match status" value="1"/>
</dbReference>
<dbReference type="InterPro" id="IPR029063">
    <property type="entry name" value="SAM-dependent_MTases_sf"/>
</dbReference>
<keyword evidence="3" id="KW-1185">Reference proteome</keyword>
<accession>A0A0M4MIE7</accession>
<reference evidence="2 3" key="1">
    <citation type="submission" date="2015-09" db="EMBL/GenBank/DDBJ databases">
        <title>Complete genome sequence of a benzo[a]pyrene-degrading bacterium Altererythrobacter epoxidivorans CGMCC 1.7731T.</title>
        <authorList>
            <person name="Li Z."/>
            <person name="Cheng H."/>
            <person name="Huo Y."/>
            <person name="Xu X."/>
        </authorList>
    </citation>
    <scope>NUCLEOTIDE SEQUENCE [LARGE SCALE GENOMIC DNA]</scope>
    <source>
        <strain evidence="2 3">CGMCC 1.7731</strain>
    </source>
</reference>
<evidence type="ECO:0000313" key="2">
    <source>
        <dbReference type="EMBL" id="ALE17505.1"/>
    </source>
</evidence>
<name>A0A0M4MIE7_9SPHN</name>
<dbReference type="PATRIC" id="fig|361183.4.peg.2188"/>
<dbReference type="GO" id="GO:0032259">
    <property type="term" value="P:methylation"/>
    <property type="evidence" value="ECO:0007669"/>
    <property type="project" value="UniProtKB-KW"/>
</dbReference>
<dbReference type="Gene3D" id="3.40.50.150">
    <property type="entry name" value="Vaccinia Virus protein VP39"/>
    <property type="match status" value="1"/>
</dbReference>
<dbReference type="AlphaFoldDB" id="A0A0M4MIE7"/>
<dbReference type="InterPro" id="IPR016980">
    <property type="entry name" value="S-AdoMet-dep_MeTrfase_Alr7345"/>
</dbReference>
<organism evidence="2 3">
    <name type="scientific">Altererythrobacter epoxidivorans</name>
    <dbReference type="NCBI Taxonomy" id="361183"/>
    <lineage>
        <taxon>Bacteria</taxon>
        <taxon>Pseudomonadati</taxon>
        <taxon>Pseudomonadota</taxon>
        <taxon>Alphaproteobacteria</taxon>
        <taxon>Sphingomonadales</taxon>
        <taxon>Erythrobacteraceae</taxon>
        <taxon>Altererythrobacter</taxon>
    </lineage>
</organism>
<dbReference type="PIRSF" id="PIRSF031679">
    <property type="entry name" value="Mtase_Alr7345_prd"/>
    <property type="match status" value="1"/>
</dbReference>
<dbReference type="RefSeq" id="WP_061926465.1">
    <property type="nucleotide sequence ID" value="NZ_CP012669.1"/>
</dbReference>
<keyword evidence="1" id="KW-0732">Signal</keyword>
<evidence type="ECO:0000256" key="1">
    <source>
        <dbReference type="SAM" id="SignalP"/>
    </source>
</evidence>
<dbReference type="OrthoDB" id="9801692at2"/>